<organism evidence="1 2">
    <name type="scientific">Alkalicaulis satelles</name>
    <dbReference type="NCBI Taxonomy" id="2609175"/>
    <lineage>
        <taxon>Bacteria</taxon>
        <taxon>Pseudomonadati</taxon>
        <taxon>Pseudomonadota</taxon>
        <taxon>Alphaproteobacteria</taxon>
        <taxon>Maricaulales</taxon>
        <taxon>Maricaulaceae</taxon>
        <taxon>Alkalicaulis</taxon>
    </lineage>
</organism>
<reference evidence="1 2" key="1">
    <citation type="submission" date="2019-09" db="EMBL/GenBank/DDBJ databases">
        <authorList>
            <person name="Kevbrin V."/>
            <person name="Grouzdev D.S."/>
        </authorList>
    </citation>
    <scope>NUCLEOTIDE SEQUENCE [LARGE SCALE GENOMIC DNA]</scope>
    <source>
        <strain evidence="1 2">G-192</strain>
    </source>
</reference>
<keyword evidence="2" id="KW-1185">Reference proteome</keyword>
<evidence type="ECO:0000313" key="1">
    <source>
        <dbReference type="EMBL" id="KAA5801712.1"/>
    </source>
</evidence>
<protein>
    <submittedName>
        <fullName evidence="1">DUF2336 domain-containing protein</fullName>
    </submittedName>
</protein>
<dbReference type="InterPro" id="IPR019285">
    <property type="entry name" value="DUF2336"/>
</dbReference>
<name>A0A5M6ZAJ0_9PROT</name>
<evidence type="ECO:0000313" key="2">
    <source>
        <dbReference type="Proteomes" id="UP000325122"/>
    </source>
</evidence>
<dbReference type="Pfam" id="PF10098">
    <property type="entry name" value="DUF2336"/>
    <property type="match status" value="1"/>
</dbReference>
<dbReference type="EMBL" id="VWOJ01000004">
    <property type="protein sequence ID" value="KAA5801712.1"/>
    <property type="molecule type" value="Genomic_DNA"/>
</dbReference>
<comment type="caution">
    <text evidence="1">The sequence shown here is derived from an EMBL/GenBank/DDBJ whole genome shotgun (WGS) entry which is preliminary data.</text>
</comment>
<dbReference type="AlphaFoldDB" id="A0A5M6ZAJ0"/>
<gene>
    <name evidence="1" type="ORF">F1654_12565</name>
</gene>
<dbReference type="RefSeq" id="WP_150023899.1">
    <property type="nucleotide sequence ID" value="NZ_VWOJ01000004.1"/>
</dbReference>
<accession>A0A5M6ZAJ0</accession>
<proteinExistence type="predicted"/>
<sequence length="361" mass="39330">MPVSSRLNKLADLAREKSSERRRALLREVTDLFFEEQPAPAGQVQAEFDAVLQALASQTANSARAELAERFADSALAPRGLILQLARDAIEVAGPILSRSKVLKDEDLITIVHERGQDHIRAVAGREGLGEKLSSAIVERGDDRAVKALVNNPGSRLNREAFEAVTRRAEASPDLQAPLVARADTPADLLNDLMLVVENHLRDKIMSRFDSLEPGVLEAALAASRQRLSSRMAEDKELAEARRFIAAKAMRKELDGGLLVRLLREKKRVHFAAGFAQMTGVDYTAARRALEHDSPDGLALICKAAGLDKALFVTVAVLRAGAGEHAFTDARDLGKAYDDLDAESAGRAMRFMKLRKDAQAA</sequence>
<dbReference type="Proteomes" id="UP000325122">
    <property type="component" value="Unassembled WGS sequence"/>
</dbReference>